<dbReference type="PRINTS" id="PR00413">
    <property type="entry name" value="HADHALOGNASE"/>
</dbReference>
<comment type="cofactor">
    <cofactor evidence="1">
        <name>Mg(2+)</name>
        <dbReference type="ChEBI" id="CHEBI:18420"/>
    </cofactor>
</comment>
<dbReference type="GO" id="GO:0046872">
    <property type="term" value="F:metal ion binding"/>
    <property type="evidence" value="ECO:0007669"/>
    <property type="project" value="UniProtKB-KW"/>
</dbReference>
<dbReference type="PANTHER" id="PTHR46470">
    <property type="entry name" value="N-ACYLNEURAMINATE-9-PHOSPHATASE"/>
    <property type="match status" value="1"/>
</dbReference>
<dbReference type="InterPro" id="IPR006549">
    <property type="entry name" value="HAD-SF_hydro_IIIA"/>
</dbReference>
<keyword evidence="7" id="KW-0460">Magnesium</keyword>
<dbReference type="SFLD" id="SFLDG01129">
    <property type="entry name" value="C1.5:_HAD__Beta-PGM__Phosphata"/>
    <property type="match status" value="1"/>
</dbReference>
<name>A0A124EBN1_9EURY</name>
<evidence type="ECO:0000256" key="7">
    <source>
        <dbReference type="ARBA" id="ARBA00022842"/>
    </source>
</evidence>
<proteinExistence type="inferred from homology"/>
<keyword evidence="5" id="KW-0479">Metal-binding</keyword>
<dbReference type="InterPro" id="IPR011950">
    <property type="entry name" value="HAD-SF_hydro_IA_CTE7"/>
</dbReference>
<evidence type="ECO:0000313" key="8">
    <source>
        <dbReference type="EMBL" id="KUH34675.1"/>
    </source>
</evidence>
<dbReference type="AlphaFoldDB" id="A0A124EBN1"/>
<dbReference type="CDD" id="cd04305">
    <property type="entry name" value="HAD_Neu5Ac-Pase_like"/>
    <property type="match status" value="1"/>
</dbReference>
<dbReference type="NCBIfam" id="TIGR01549">
    <property type="entry name" value="HAD-SF-IA-v1"/>
    <property type="match status" value="1"/>
</dbReference>
<reference evidence="8 9" key="1">
    <citation type="submission" date="2015-10" db="EMBL/GenBank/DDBJ databases">
        <title>Draft genome sequence of Thermococcus celericrescens strain DSM 17994.</title>
        <authorList>
            <person name="Hong S.-J."/>
            <person name="Park C.-E."/>
            <person name="Shin J.-H."/>
        </authorList>
    </citation>
    <scope>NUCLEOTIDE SEQUENCE [LARGE SCALE GENOMIC DNA]</scope>
    <source>
        <strain evidence="8 9">DSM 17994</strain>
    </source>
</reference>
<sequence>MIKVVFFDLDDTLVDTSRLAEMARRNAIENMVRHGLPVDFDTAYQELLELISEYGSNFSRHFDYLLRRLDLPSNPKWVAAGVIAYHNTKFAYLRTVKGVRRVLLDLQRAGYRLGIITDGDPIKQWEKILRLELDAYFDEVFISDYLGVKKPHRKIFEKALRKMKVEPREAVMVGDRLYSDIYGAKQVGMKTVWFRYGKYADRELEYLEYADSTVNSLDEILDIVRGLNLEEGEERSDKEVHAD</sequence>
<dbReference type="InterPro" id="IPR006439">
    <property type="entry name" value="HAD-SF_hydro_IA"/>
</dbReference>
<dbReference type="GeneID" id="41608641"/>
<accession>A0A124EBN1</accession>
<dbReference type="STRING" id="227598.APY94_00360"/>
<dbReference type="OrthoDB" id="27736at2157"/>
<dbReference type="SFLD" id="SFLDG01135">
    <property type="entry name" value="C1.5.6:_HAD__Beta-PGM__Phospha"/>
    <property type="match status" value="1"/>
</dbReference>
<organism evidence="8 9">
    <name type="scientific">Thermococcus celericrescens</name>
    <dbReference type="NCBI Taxonomy" id="227598"/>
    <lineage>
        <taxon>Archaea</taxon>
        <taxon>Methanobacteriati</taxon>
        <taxon>Methanobacteriota</taxon>
        <taxon>Thermococci</taxon>
        <taxon>Thermococcales</taxon>
        <taxon>Thermococcaceae</taxon>
        <taxon>Thermococcus</taxon>
    </lineage>
</organism>
<evidence type="ECO:0000256" key="5">
    <source>
        <dbReference type="ARBA" id="ARBA00022723"/>
    </source>
</evidence>
<dbReference type="PANTHER" id="PTHR46470:SF2">
    <property type="entry name" value="GLYCERALDEHYDE 3-PHOSPHATE PHOSPHATASE"/>
    <property type="match status" value="1"/>
</dbReference>
<evidence type="ECO:0000313" key="9">
    <source>
        <dbReference type="Proteomes" id="UP000053462"/>
    </source>
</evidence>
<dbReference type="Gene3D" id="1.10.150.520">
    <property type="match status" value="1"/>
</dbReference>
<dbReference type="GO" id="GO:0044281">
    <property type="term" value="P:small molecule metabolic process"/>
    <property type="evidence" value="ECO:0007669"/>
    <property type="project" value="UniProtKB-ARBA"/>
</dbReference>
<keyword evidence="6" id="KW-0378">Hydrolase</keyword>
<dbReference type="GO" id="GO:0016791">
    <property type="term" value="F:phosphatase activity"/>
    <property type="evidence" value="ECO:0007669"/>
    <property type="project" value="TreeGrafter"/>
</dbReference>
<comment type="function">
    <text evidence="2">Catalyzes the dephosphorylation of D,L-glyceraldehyde 3-phosphate in vitro.</text>
</comment>
<dbReference type="EMBL" id="LLYW01000002">
    <property type="protein sequence ID" value="KUH34675.1"/>
    <property type="molecule type" value="Genomic_DNA"/>
</dbReference>
<gene>
    <name evidence="8" type="ORF">APY94_00360</name>
</gene>
<protein>
    <recommendedName>
        <fullName evidence="4">Glyceraldehyde 3-phosphate phosphatase</fullName>
    </recommendedName>
</protein>
<dbReference type="InterPro" id="IPR051400">
    <property type="entry name" value="HAD-like_hydrolase"/>
</dbReference>
<dbReference type="RefSeq" id="WP_058937761.1">
    <property type="nucleotide sequence ID" value="NZ_LLYW01000002.1"/>
</dbReference>
<dbReference type="Proteomes" id="UP000053462">
    <property type="component" value="Unassembled WGS sequence"/>
</dbReference>
<dbReference type="NCBIfam" id="TIGR02253">
    <property type="entry name" value="CTE7"/>
    <property type="match status" value="1"/>
</dbReference>
<dbReference type="Pfam" id="PF00702">
    <property type="entry name" value="Hydrolase"/>
    <property type="match status" value="1"/>
</dbReference>
<comment type="similarity">
    <text evidence="3">Belongs to the HAD-like hydrolase superfamily.</text>
</comment>
<evidence type="ECO:0000256" key="4">
    <source>
        <dbReference type="ARBA" id="ARBA00019531"/>
    </source>
</evidence>
<evidence type="ECO:0000256" key="1">
    <source>
        <dbReference type="ARBA" id="ARBA00001946"/>
    </source>
</evidence>
<dbReference type="SUPFAM" id="SSF56784">
    <property type="entry name" value="HAD-like"/>
    <property type="match status" value="1"/>
</dbReference>
<dbReference type="SFLD" id="SFLDS00003">
    <property type="entry name" value="Haloacid_Dehalogenase"/>
    <property type="match status" value="1"/>
</dbReference>
<dbReference type="InterPro" id="IPR023214">
    <property type="entry name" value="HAD_sf"/>
</dbReference>
<dbReference type="InterPro" id="IPR036412">
    <property type="entry name" value="HAD-like_sf"/>
</dbReference>
<evidence type="ECO:0000256" key="6">
    <source>
        <dbReference type="ARBA" id="ARBA00022801"/>
    </source>
</evidence>
<keyword evidence="9" id="KW-1185">Reference proteome</keyword>
<dbReference type="Gene3D" id="3.40.50.1000">
    <property type="entry name" value="HAD superfamily/HAD-like"/>
    <property type="match status" value="1"/>
</dbReference>
<dbReference type="NCBIfam" id="TIGR01662">
    <property type="entry name" value="HAD-SF-IIIA"/>
    <property type="match status" value="1"/>
</dbReference>
<dbReference type="NCBIfam" id="TIGR01509">
    <property type="entry name" value="HAD-SF-IA-v3"/>
    <property type="match status" value="1"/>
</dbReference>
<evidence type="ECO:0000256" key="3">
    <source>
        <dbReference type="ARBA" id="ARBA00007958"/>
    </source>
</evidence>
<evidence type="ECO:0000256" key="2">
    <source>
        <dbReference type="ARBA" id="ARBA00003513"/>
    </source>
</evidence>
<comment type="caution">
    <text evidence="8">The sequence shown here is derived from an EMBL/GenBank/DDBJ whole genome shotgun (WGS) entry which is preliminary data.</text>
</comment>